<sequence length="994" mass="111246">MFPLGRLPVLPRYIILQHVVGSCRSLSSNSIFPSQDKKAYSHTLLLPKTSMPLKVKDPVQHERRYRQRTSQDLYRKQRSRKTAKEFVLHDGPPYANGNLHMGHALNKVLKDMVNRWKVMRGYRVHYVPGWDCHGLPIEMKALERIGVTNPDLGPNRIRSEARKTALKAIEIQKREQQELGVMADWDSPDGVYRTLDHDFEVRQLRLFQRMVSKGYIAHRLRPTYYSPSTRTALAEAELKYKDGHKSRSVYVAFPVEKSDMSPALTKAYEDAQKQKGPVSLSLAIWTTTAWSLPGNMGVAVNQDMEYSIVRSDTAGLLVVATERLLALQNILGPLESLHSLSGADLVGTRYTHLFHSKTSSLPRPTVFASNHVLPTSGTGLVHSAPAHGYEDYQGMTVAGVLPKELRCPIDDDGRFTAAVTRETDKDDVARLIGQEVLGAGIGTMIDLLRSEGSLLAEEVIEHRYPYDWKTNQPIIVRATPQWFADVESIKDEAVKALEEVHFVPPQSRNRLEAFIVSRSEWCISRQRSWGVPIPALYTETGEPIIDEDTMTHIISVLQEKGTDHWWTEPAEDFIPPGLKGQRVYKGTDTLDVWFDSGSSWSMLQGLKSEEDSTPLADVYLEGSDQHRGWFQSSILTKISADDLNNPRPPYGTLITHGFVLDEEGQKMSKSEGNGISPMEVIHGSKSLPASGTDALRIWAASVEYTRDVSIGPSSIAQASETLRKLRSALRFLLANTAPGDAKSLDQVELSPLDSYVIKELDKVRQTVIDAYDSYAFNKVLQTLTTFTASTLSSLYFDTIKDSLYCNAAADPTRQAVIATLDHVLRQLLKMIAPIVPHLAEEVFEHREKSLGLSVFDDPWLSESASPTTVSEPFQLCLSLRDHVFALLESARASKCLRSASEADLWISGDQEVLEQLMRHWFDLSKLYGVSVVHLSDSPDNRASTWSHLSDVTTDLGNVRLELVSARGSQCPRCWLYTASHEETLCARCESVVHT</sequence>
<dbReference type="SUPFAM" id="SSF47323">
    <property type="entry name" value="Anticodon-binding domain of a subclass of class I aminoacyl-tRNA synthetases"/>
    <property type="match status" value="1"/>
</dbReference>
<keyword evidence="8 10" id="KW-0030">Aminoacyl-tRNA synthetase</keyword>
<gene>
    <name evidence="13" type="ORF">M231_02430</name>
</gene>
<dbReference type="InterPro" id="IPR033708">
    <property type="entry name" value="Anticodon_Ile_BEm"/>
</dbReference>
<evidence type="ECO:0000256" key="1">
    <source>
        <dbReference type="ARBA" id="ARBA00005594"/>
    </source>
</evidence>
<dbReference type="GO" id="GO:0004822">
    <property type="term" value="F:isoleucine-tRNA ligase activity"/>
    <property type="evidence" value="ECO:0007669"/>
    <property type="project" value="UniProtKB-EC"/>
</dbReference>
<dbReference type="HAMAP" id="MF_02002">
    <property type="entry name" value="Ile_tRNA_synth_type1"/>
    <property type="match status" value="1"/>
</dbReference>
<name>A0A4Q1BQU8_TREME</name>
<dbReference type="Gene3D" id="1.10.10.830">
    <property type="entry name" value="Ile-tRNA synthetase CP2 domain-like"/>
    <property type="match status" value="1"/>
</dbReference>
<dbReference type="FunFam" id="3.40.50.620:FF:000092">
    <property type="entry name" value="Isoleucine--tRNA ligase"/>
    <property type="match status" value="1"/>
</dbReference>
<dbReference type="Pfam" id="PF00133">
    <property type="entry name" value="tRNA-synt_1"/>
    <property type="match status" value="1"/>
</dbReference>
<dbReference type="Proteomes" id="UP000289152">
    <property type="component" value="Unassembled WGS sequence"/>
</dbReference>
<keyword evidence="5 10" id="KW-0547">Nucleotide-binding</keyword>
<dbReference type="InterPro" id="IPR014729">
    <property type="entry name" value="Rossmann-like_a/b/a_fold"/>
</dbReference>
<dbReference type="GO" id="GO:0032543">
    <property type="term" value="P:mitochondrial translation"/>
    <property type="evidence" value="ECO:0007669"/>
    <property type="project" value="TreeGrafter"/>
</dbReference>
<dbReference type="InterPro" id="IPR001412">
    <property type="entry name" value="aa-tRNA-synth_I_CS"/>
</dbReference>
<dbReference type="GO" id="GO:0005524">
    <property type="term" value="F:ATP binding"/>
    <property type="evidence" value="ECO:0007669"/>
    <property type="project" value="UniProtKB-KW"/>
</dbReference>
<evidence type="ECO:0000256" key="3">
    <source>
        <dbReference type="ARBA" id="ARBA00022490"/>
    </source>
</evidence>
<evidence type="ECO:0000256" key="4">
    <source>
        <dbReference type="ARBA" id="ARBA00022598"/>
    </source>
</evidence>
<proteinExistence type="inferred from homology"/>
<dbReference type="GO" id="GO:0002161">
    <property type="term" value="F:aminoacyl-tRNA deacylase activity"/>
    <property type="evidence" value="ECO:0007669"/>
    <property type="project" value="InterPro"/>
</dbReference>
<keyword evidence="7 10" id="KW-0648">Protein biosynthesis</keyword>
<dbReference type="CDD" id="cd07960">
    <property type="entry name" value="Anticodon_Ia_Ile_BEm"/>
    <property type="match status" value="1"/>
</dbReference>
<dbReference type="GO" id="GO:0005739">
    <property type="term" value="C:mitochondrion"/>
    <property type="evidence" value="ECO:0007669"/>
    <property type="project" value="TreeGrafter"/>
</dbReference>
<dbReference type="STRING" id="5217.A0A4Q1BQU8"/>
<dbReference type="EC" id="6.1.1.5" evidence="2"/>
<dbReference type="InterPro" id="IPR002300">
    <property type="entry name" value="aa-tRNA-synth_Ia"/>
</dbReference>
<feature type="domain" description="Aminoacyl-tRNA synthetase class Ia" evidence="11">
    <location>
        <begin position="65"/>
        <end position="710"/>
    </location>
</feature>
<evidence type="ECO:0000256" key="9">
    <source>
        <dbReference type="ARBA" id="ARBA00032665"/>
    </source>
</evidence>
<dbReference type="SUPFAM" id="SSF52374">
    <property type="entry name" value="Nucleotidylyl transferase"/>
    <property type="match status" value="1"/>
</dbReference>
<dbReference type="PROSITE" id="PS00178">
    <property type="entry name" value="AA_TRNA_LIGASE_I"/>
    <property type="match status" value="1"/>
</dbReference>
<dbReference type="InParanoid" id="A0A4Q1BQU8"/>
<dbReference type="GO" id="GO:0000049">
    <property type="term" value="F:tRNA binding"/>
    <property type="evidence" value="ECO:0007669"/>
    <property type="project" value="InterPro"/>
</dbReference>
<dbReference type="NCBIfam" id="TIGR00392">
    <property type="entry name" value="ileS"/>
    <property type="match status" value="1"/>
</dbReference>
<dbReference type="GO" id="GO:0006428">
    <property type="term" value="P:isoleucyl-tRNA aminoacylation"/>
    <property type="evidence" value="ECO:0007669"/>
    <property type="project" value="InterPro"/>
</dbReference>
<evidence type="ECO:0000259" key="12">
    <source>
        <dbReference type="Pfam" id="PF08264"/>
    </source>
</evidence>
<dbReference type="EMBL" id="SDIL01000020">
    <property type="protein sequence ID" value="RXK40316.1"/>
    <property type="molecule type" value="Genomic_DNA"/>
</dbReference>
<accession>A0A4Q1BQU8</accession>
<evidence type="ECO:0000313" key="14">
    <source>
        <dbReference type="Proteomes" id="UP000289152"/>
    </source>
</evidence>
<evidence type="ECO:0000256" key="8">
    <source>
        <dbReference type="ARBA" id="ARBA00023146"/>
    </source>
</evidence>
<dbReference type="InterPro" id="IPR023585">
    <property type="entry name" value="Ile-tRNA-ligase_type1"/>
</dbReference>
<dbReference type="Pfam" id="PF08264">
    <property type="entry name" value="Anticodon_1"/>
    <property type="match status" value="1"/>
</dbReference>
<dbReference type="InterPro" id="IPR002301">
    <property type="entry name" value="Ile-tRNA-ligase"/>
</dbReference>
<dbReference type="PRINTS" id="PR00984">
    <property type="entry name" value="TRNASYNTHILE"/>
</dbReference>
<evidence type="ECO:0000256" key="10">
    <source>
        <dbReference type="RuleBase" id="RU363035"/>
    </source>
</evidence>
<protein>
    <recommendedName>
        <fullName evidence="2">isoleucine--tRNA ligase</fullName>
        <ecNumber evidence="2">6.1.1.5</ecNumber>
    </recommendedName>
    <alternativeName>
        <fullName evidence="9">Isoleucyl-tRNA synthetase</fullName>
    </alternativeName>
</protein>
<comment type="similarity">
    <text evidence="1 10">Belongs to the class-I aminoacyl-tRNA synthetase family.</text>
</comment>
<dbReference type="InterPro" id="IPR013155">
    <property type="entry name" value="M/V/L/I-tRNA-synth_anticd-bd"/>
</dbReference>
<dbReference type="Gene3D" id="3.40.50.620">
    <property type="entry name" value="HUPs"/>
    <property type="match status" value="2"/>
</dbReference>
<evidence type="ECO:0000256" key="2">
    <source>
        <dbReference type="ARBA" id="ARBA00013165"/>
    </source>
</evidence>
<dbReference type="PANTHER" id="PTHR42765">
    <property type="entry name" value="SOLEUCYL-TRNA SYNTHETASE"/>
    <property type="match status" value="1"/>
</dbReference>
<evidence type="ECO:0000256" key="7">
    <source>
        <dbReference type="ARBA" id="ARBA00022917"/>
    </source>
</evidence>
<reference evidence="13 14" key="1">
    <citation type="submission" date="2016-06" db="EMBL/GenBank/DDBJ databases">
        <title>Evolution of pathogenesis and genome organization in the Tremellales.</title>
        <authorList>
            <person name="Cuomo C."/>
            <person name="Litvintseva A."/>
            <person name="Heitman J."/>
            <person name="Chen Y."/>
            <person name="Sun S."/>
            <person name="Springer D."/>
            <person name="Dromer F."/>
            <person name="Young S."/>
            <person name="Zeng Q."/>
            <person name="Chapman S."/>
            <person name="Gujja S."/>
            <person name="Saif S."/>
            <person name="Birren B."/>
        </authorList>
    </citation>
    <scope>NUCLEOTIDE SEQUENCE [LARGE SCALE GENOMIC DNA]</scope>
    <source>
        <strain evidence="13 14">ATCC 28783</strain>
    </source>
</reference>
<dbReference type="OrthoDB" id="10264412at2759"/>
<dbReference type="PROSITE" id="PS51257">
    <property type="entry name" value="PROKAR_LIPOPROTEIN"/>
    <property type="match status" value="1"/>
</dbReference>
<dbReference type="AlphaFoldDB" id="A0A4Q1BQU8"/>
<feature type="domain" description="Methionyl/Valyl/Leucyl/Isoleucyl-tRNA synthetase anticodon-binding" evidence="12">
    <location>
        <begin position="753"/>
        <end position="901"/>
    </location>
</feature>
<evidence type="ECO:0000313" key="13">
    <source>
        <dbReference type="EMBL" id="RXK40316.1"/>
    </source>
</evidence>
<keyword evidence="14" id="KW-1185">Reference proteome</keyword>
<dbReference type="SUPFAM" id="SSF50677">
    <property type="entry name" value="ValRS/IleRS/LeuRS editing domain"/>
    <property type="match status" value="1"/>
</dbReference>
<keyword evidence="6 10" id="KW-0067">ATP-binding</keyword>
<keyword evidence="4 10" id="KW-0436">Ligase</keyword>
<dbReference type="PANTHER" id="PTHR42765:SF1">
    <property type="entry name" value="ISOLEUCINE--TRNA LIGASE, MITOCHONDRIAL"/>
    <property type="match status" value="1"/>
</dbReference>
<dbReference type="InterPro" id="IPR009080">
    <property type="entry name" value="tRNAsynth_Ia_anticodon-bd"/>
</dbReference>
<evidence type="ECO:0000256" key="6">
    <source>
        <dbReference type="ARBA" id="ARBA00022840"/>
    </source>
</evidence>
<dbReference type="InterPro" id="IPR050081">
    <property type="entry name" value="Ile-tRNA_ligase"/>
</dbReference>
<dbReference type="InterPro" id="IPR009008">
    <property type="entry name" value="Val/Leu/Ile-tRNA-synth_edit"/>
</dbReference>
<evidence type="ECO:0000256" key="5">
    <source>
        <dbReference type="ARBA" id="ARBA00022741"/>
    </source>
</evidence>
<keyword evidence="3" id="KW-0963">Cytoplasm</keyword>
<dbReference type="Gene3D" id="1.10.730.20">
    <property type="match status" value="1"/>
</dbReference>
<evidence type="ECO:0000259" key="11">
    <source>
        <dbReference type="Pfam" id="PF00133"/>
    </source>
</evidence>
<dbReference type="Gene3D" id="3.90.740.10">
    <property type="entry name" value="Valyl/Leucyl/Isoleucyl-tRNA synthetase, editing domain"/>
    <property type="match status" value="1"/>
</dbReference>
<dbReference type="FunCoup" id="A0A4Q1BQU8">
    <property type="interactions" value="429"/>
</dbReference>
<organism evidence="13 14">
    <name type="scientific">Tremella mesenterica</name>
    <name type="common">Jelly fungus</name>
    <dbReference type="NCBI Taxonomy" id="5217"/>
    <lineage>
        <taxon>Eukaryota</taxon>
        <taxon>Fungi</taxon>
        <taxon>Dikarya</taxon>
        <taxon>Basidiomycota</taxon>
        <taxon>Agaricomycotina</taxon>
        <taxon>Tremellomycetes</taxon>
        <taxon>Tremellales</taxon>
        <taxon>Tremellaceae</taxon>
        <taxon>Tremella</taxon>
    </lineage>
</organism>
<dbReference type="VEuPathDB" id="FungiDB:TREMEDRAFT_46186"/>
<comment type="caution">
    <text evidence="13">The sequence shown here is derived from an EMBL/GenBank/DDBJ whole genome shotgun (WGS) entry which is preliminary data.</text>
</comment>